<evidence type="ECO:0000313" key="2">
    <source>
        <dbReference type="Proteomes" id="UP000250078"/>
    </source>
</evidence>
<dbReference type="EMBL" id="KV748261">
    <property type="protein sequence ID" value="OCK87384.1"/>
    <property type="molecule type" value="Genomic_DNA"/>
</dbReference>
<evidence type="ECO:0000313" key="1">
    <source>
        <dbReference type="EMBL" id="OCK87384.1"/>
    </source>
</evidence>
<gene>
    <name evidence="1" type="ORF">K441DRAFT_691174</name>
</gene>
<proteinExistence type="predicted"/>
<keyword evidence="2" id="KW-1185">Reference proteome</keyword>
<name>A0ACC8ELY3_9PEZI</name>
<sequence length="386" mass="41461">MPPPPPVTPSPHRFLPPSAPRIAKPTPAGGLQHNHSTHSFQTPIQQPSQRPQFVPISSSRQPTPAHRFAFPSPRPAHNGERAETPHAEPPWVQTPRLTRKLQRVESIEDPSQGTEDGGPEDNAHGNTIARTIELTPTTQDEDDEADILFAPSHHKRRRLSPPPPPSAYADGSLNSTSHPPATPTLPSHRFLPPRTPASSSITPSTTLALETSARPTFLLPSHTSANSPPRPLPDTFSPQRRGQKFVPGGLANTVRGWVIDIAHTASQPSTGASHGARASCNDGWRVRIKVTELSPPAEDPEGMERATAEIGSTMLLVRGTLDSLPRNASNAVHGPVEVRAILANQAAQKVSGVKIGRGSVVGIRPPCWDVELSGEKWIVAADWSVL</sequence>
<protein>
    <submittedName>
        <fullName evidence="1">Uncharacterized protein</fullName>
    </submittedName>
</protein>
<organism evidence="1 2">
    <name type="scientific">Cenococcum geophilum 1.58</name>
    <dbReference type="NCBI Taxonomy" id="794803"/>
    <lineage>
        <taxon>Eukaryota</taxon>
        <taxon>Fungi</taxon>
        <taxon>Dikarya</taxon>
        <taxon>Ascomycota</taxon>
        <taxon>Pezizomycotina</taxon>
        <taxon>Dothideomycetes</taxon>
        <taxon>Pleosporomycetidae</taxon>
        <taxon>Gloniales</taxon>
        <taxon>Gloniaceae</taxon>
        <taxon>Cenococcum</taxon>
    </lineage>
</organism>
<reference evidence="1 2" key="1">
    <citation type="journal article" date="2016" name="Nat. Commun.">
        <title>Ectomycorrhizal ecology is imprinted in the genome of the dominant symbiotic fungus Cenococcum geophilum.</title>
        <authorList>
            <consortium name="DOE Joint Genome Institute"/>
            <person name="Peter M."/>
            <person name="Kohler A."/>
            <person name="Ohm R.A."/>
            <person name="Kuo A."/>
            <person name="Krutzmann J."/>
            <person name="Morin E."/>
            <person name="Arend M."/>
            <person name="Barry K.W."/>
            <person name="Binder M."/>
            <person name="Choi C."/>
            <person name="Clum A."/>
            <person name="Copeland A."/>
            <person name="Grisel N."/>
            <person name="Haridas S."/>
            <person name="Kipfer T."/>
            <person name="LaButti K."/>
            <person name="Lindquist E."/>
            <person name="Lipzen A."/>
            <person name="Maire R."/>
            <person name="Meier B."/>
            <person name="Mihaltcheva S."/>
            <person name="Molinier V."/>
            <person name="Murat C."/>
            <person name="Poggeler S."/>
            <person name="Quandt C.A."/>
            <person name="Sperisen C."/>
            <person name="Tritt A."/>
            <person name="Tisserant E."/>
            <person name="Crous P.W."/>
            <person name="Henrissat B."/>
            <person name="Nehls U."/>
            <person name="Egli S."/>
            <person name="Spatafora J.W."/>
            <person name="Grigoriev I.V."/>
            <person name="Martin F.M."/>
        </authorList>
    </citation>
    <scope>NUCLEOTIDE SEQUENCE [LARGE SCALE GENOMIC DNA]</scope>
    <source>
        <strain evidence="1 2">1.58</strain>
    </source>
</reference>
<accession>A0ACC8ELY3</accession>
<dbReference type="Proteomes" id="UP000250078">
    <property type="component" value="Unassembled WGS sequence"/>
</dbReference>